<dbReference type="EMBL" id="WJXA01000001">
    <property type="protein sequence ID" value="KAF7152777.1"/>
    <property type="molecule type" value="Genomic_DNA"/>
</dbReference>
<accession>A0A834HGI3</accession>
<evidence type="ECO:0000313" key="1">
    <source>
        <dbReference type="EMBL" id="KAF7152777.1"/>
    </source>
</evidence>
<comment type="caution">
    <text evidence="1">The sequence shown here is derived from an EMBL/GenBank/DDBJ whole genome shotgun (WGS) entry which is preliminary data.</text>
</comment>
<organism evidence="1 2">
    <name type="scientific">Rhododendron simsii</name>
    <name type="common">Sims's rhododendron</name>
    <dbReference type="NCBI Taxonomy" id="118357"/>
    <lineage>
        <taxon>Eukaryota</taxon>
        <taxon>Viridiplantae</taxon>
        <taxon>Streptophyta</taxon>
        <taxon>Embryophyta</taxon>
        <taxon>Tracheophyta</taxon>
        <taxon>Spermatophyta</taxon>
        <taxon>Magnoliopsida</taxon>
        <taxon>eudicotyledons</taxon>
        <taxon>Gunneridae</taxon>
        <taxon>Pentapetalae</taxon>
        <taxon>asterids</taxon>
        <taxon>Ericales</taxon>
        <taxon>Ericaceae</taxon>
        <taxon>Ericoideae</taxon>
        <taxon>Rhodoreae</taxon>
        <taxon>Rhododendron</taxon>
    </lineage>
</organism>
<keyword evidence="2" id="KW-1185">Reference proteome</keyword>
<reference evidence="1" key="1">
    <citation type="submission" date="2019-11" db="EMBL/GenBank/DDBJ databases">
        <authorList>
            <person name="Liu Y."/>
            <person name="Hou J."/>
            <person name="Li T.-Q."/>
            <person name="Guan C.-H."/>
            <person name="Wu X."/>
            <person name="Wu H.-Z."/>
            <person name="Ling F."/>
            <person name="Zhang R."/>
            <person name="Shi X.-G."/>
            <person name="Ren J.-P."/>
            <person name="Chen E.-F."/>
            <person name="Sun J.-M."/>
        </authorList>
    </citation>
    <scope>NUCLEOTIDE SEQUENCE</scope>
    <source>
        <strain evidence="1">Adult_tree_wgs_1</strain>
        <tissue evidence="1">Leaves</tissue>
    </source>
</reference>
<dbReference type="Proteomes" id="UP000626092">
    <property type="component" value="Unassembled WGS sequence"/>
</dbReference>
<protein>
    <submittedName>
        <fullName evidence="1">Uncharacterized protein</fullName>
    </submittedName>
</protein>
<gene>
    <name evidence="1" type="ORF">RHSIM_Rhsim01G0138200</name>
</gene>
<dbReference type="AlphaFoldDB" id="A0A834HGI3"/>
<evidence type="ECO:0000313" key="2">
    <source>
        <dbReference type="Proteomes" id="UP000626092"/>
    </source>
</evidence>
<sequence length="371" mass="40599">MAAPPPSFCSPFLIPLPGYFPQLHPPRSSAGVDLLFVGPPSPLGISAQPNLLAVILRRQDLKIPLFQQPDVGTSSKGILRNKGLYCDTNNIGQKSYLHGKSFAQMVSGGTNNSDSDGKEAEKGLNCSDQEVFAQQRSENHHGSPIYDEALGVVANVVNVESQSKDINSSSTHGLESIVEDSMGLTSLFQEAEDTRGKSQGDEILSHSIPMVTDPTKLINEGKEAWNEPLVLDSGNNIRASQFAGINLMVDFRPKEVKGKNRSQPFGDELVLVESNGTSGSPREISGYIADPPDQEQVRIEEELQKTIIASTKLGIKCDDAGIMRMKNMIEQEAKDLESILRDNPFAPLQRKKIQKLQRNESRVRHRSSLAL</sequence>
<proteinExistence type="predicted"/>
<name>A0A834HGI3_RHOSS</name>
<dbReference type="OrthoDB" id="1773284at2759"/>